<feature type="transmembrane region" description="Helical" evidence="5">
    <location>
        <begin position="405"/>
        <end position="427"/>
    </location>
</feature>
<organism evidence="7 8">
    <name type="scientific">Chitinasiproducens palmae</name>
    <dbReference type="NCBI Taxonomy" id="1770053"/>
    <lineage>
        <taxon>Bacteria</taxon>
        <taxon>Pseudomonadati</taxon>
        <taxon>Pseudomonadota</taxon>
        <taxon>Betaproteobacteria</taxon>
        <taxon>Burkholderiales</taxon>
        <taxon>Burkholderiaceae</taxon>
        <taxon>Chitinasiproducens</taxon>
    </lineage>
</organism>
<evidence type="ECO:0000256" key="2">
    <source>
        <dbReference type="ARBA" id="ARBA00022692"/>
    </source>
</evidence>
<reference evidence="8" key="1">
    <citation type="submission" date="2016-09" db="EMBL/GenBank/DDBJ databases">
        <authorList>
            <person name="Varghese N."/>
            <person name="Submissions S."/>
        </authorList>
    </citation>
    <scope>NUCLEOTIDE SEQUENCE [LARGE SCALE GENOMIC DNA]</scope>
    <source>
        <strain evidence="8">JS23</strain>
    </source>
</reference>
<dbReference type="Pfam" id="PF00528">
    <property type="entry name" value="BPD_transp_1"/>
    <property type="match status" value="1"/>
</dbReference>
<feature type="transmembrane region" description="Helical" evidence="5">
    <location>
        <begin position="326"/>
        <end position="350"/>
    </location>
</feature>
<dbReference type="InterPro" id="IPR035906">
    <property type="entry name" value="MetI-like_sf"/>
</dbReference>
<keyword evidence="8" id="KW-1185">Reference proteome</keyword>
<feature type="transmembrane region" description="Helical" evidence="5">
    <location>
        <begin position="370"/>
        <end position="393"/>
    </location>
</feature>
<keyword evidence="3 5" id="KW-1133">Transmembrane helix</keyword>
<evidence type="ECO:0000313" key="8">
    <source>
        <dbReference type="Proteomes" id="UP000243719"/>
    </source>
</evidence>
<keyword evidence="2 5" id="KW-0812">Transmembrane</keyword>
<evidence type="ECO:0000256" key="1">
    <source>
        <dbReference type="ARBA" id="ARBA00004651"/>
    </source>
</evidence>
<gene>
    <name evidence="7" type="ORF">SAMN05216551_102504</name>
</gene>
<evidence type="ECO:0000256" key="3">
    <source>
        <dbReference type="ARBA" id="ARBA00022989"/>
    </source>
</evidence>
<sequence>MKVWMSSRRGFAASRRDGRVGTRPSVPTSPRAKAVERWLWRLCLLWPLALLLVFFALPMLAIAWHSLIDDATGTIGASNYAAVLRAPRVWHAAWNSAVLGVTATAFALMLGFVLAYGIERTAMRGKRLVTAAMALPVLAPSLVLGLGLIFLLGRNGIVGRLTGTRPDIYGFWGLVLADVLYALPEAVLILRAALRRGDASQHEAAQLLGAGAWRRFLDVTMPGARYGLGRAAFVVFTVTITDFGNAVVIGGDYPLLATELYNQVSGQMHLGMGAVVGMLLLLPAALCVLADRRLERIPAGSHADARHHSAPVPECARDLCFSAATLSIAAAIAVVIGTVVLASFVQLWPYRFDWTLRHYALVLADGLGSLWFSVKVSAVAAAVGTVGIFSLAYGMRRATGGYATLAGFLVAAPVTVPGLVLGLGYLFAFNAPVLSLGTLYGSAALLVCCNIVHYYTQGHAMVATGLRFVPAALEDAVTVLGGGTGAALRDVYLPALSATLGGLAAFLFMRSMVTLSAVIFLVTPDLPLAAVAVMRLDEAGFTAQAAAFSTCIMVTVAASLIVFHGCSARAMRARRPR</sequence>
<feature type="transmembrane region" description="Helical" evidence="5">
    <location>
        <begin position="231"/>
        <end position="250"/>
    </location>
</feature>
<dbReference type="PROSITE" id="PS50928">
    <property type="entry name" value="ABC_TM1"/>
    <property type="match status" value="2"/>
</dbReference>
<feature type="domain" description="ABC transmembrane type-1" evidence="6">
    <location>
        <begin position="93"/>
        <end position="291"/>
    </location>
</feature>
<dbReference type="RefSeq" id="WP_211435305.1">
    <property type="nucleotide sequence ID" value="NZ_FNLO01000002.1"/>
</dbReference>
<dbReference type="Gene3D" id="1.10.3720.10">
    <property type="entry name" value="MetI-like"/>
    <property type="match status" value="2"/>
</dbReference>
<keyword evidence="4 5" id="KW-0472">Membrane</keyword>
<feature type="transmembrane region" description="Helical" evidence="5">
    <location>
        <begin position="546"/>
        <end position="567"/>
    </location>
</feature>
<proteinExistence type="inferred from homology"/>
<feature type="domain" description="ABC transmembrane type-1" evidence="6">
    <location>
        <begin position="370"/>
        <end position="562"/>
    </location>
</feature>
<evidence type="ECO:0000256" key="4">
    <source>
        <dbReference type="ARBA" id="ARBA00023136"/>
    </source>
</evidence>
<accession>A0A1H2PLQ9</accession>
<feature type="transmembrane region" description="Helical" evidence="5">
    <location>
        <begin position="38"/>
        <end position="64"/>
    </location>
</feature>
<name>A0A1H2PLQ9_9BURK</name>
<dbReference type="PANTHER" id="PTHR43496:SF1">
    <property type="entry name" value="POLYGALACTURONAN_RHAMNOGALACTURONAN TRANSPORT SYSTEM PERMEASE PROTEIN YTEP"/>
    <property type="match status" value="1"/>
</dbReference>
<feature type="transmembrane region" description="Helical" evidence="5">
    <location>
        <begin position="128"/>
        <end position="151"/>
    </location>
</feature>
<comment type="subcellular location">
    <subcellularLocation>
        <location evidence="1 5">Cell membrane</location>
        <topology evidence="1 5">Multi-pass membrane protein</topology>
    </subcellularLocation>
</comment>
<evidence type="ECO:0000313" key="7">
    <source>
        <dbReference type="EMBL" id="SDV47348.1"/>
    </source>
</evidence>
<comment type="similarity">
    <text evidence="5">Belongs to the binding-protein-dependent transport system permease family.</text>
</comment>
<dbReference type="STRING" id="1770053.SAMN05216551_102504"/>
<dbReference type="EMBL" id="FNLO01000002">
    <property type="protein sequence ID" value="SDV47348.1"/>
    <property type="molecule type" value="Genomic_DNA"/>
</dbReference>
<dbReference type="CDD" id="cd06261">
    <property type="entry name" value="TM_PBP2"/>
    <property type="match status" value="1"/>
</dbReference>
<dbReference type="GO" id="GO:0005886">
    <property type="term" value="C:plasma membrane"/>
    <property type="evidence" value="ECO:0007669"/>
    <property type="project" value="UniProtKB-SubCell"/>
</dbReference>
<dbReference type="SUPFAM" id="SSF161098">
    <property type="entry name" value="MetI-like"/>
    <property type="match status" value="2"/>
</dbReference>
<keyword evidence="5" id="KW-0813">Transport</keyword>
<feature type="transmembrane region" description="Helical" evidence="5">
    <location>
        <begin position="270"/>
        <end position="290"/>
    </location>
</feature>
<dbReference type="Proteomes" id="UP000243719">
    <property type="component" value="Unassembled WGS sequence"/>
</dbReference>
<feature type="transmembrane region" description="Helical" evidence="5">
    <location>
        <begin position="433"/>
        <end position="456"/>
    </location>
</feature>
<evidence type="ECO:0000256" key="5">
    <source>
        <dbReference type="RuleBase" id="RU363032"/>
    </source>
</evidence>
<feature type="transmembrane region" description="Helical" evidence="5">
    <location>
        <begin position="171"/>
        <end position="194"/>
    </location>
</feature>
<protein>
    <submittedName>
        <fullName evidence="7">Iron(III) transport system permease protein</fullName>
    </submittedName>
</protein>
<dbReference type="PANTHER" id="PTHR43496">
    <property type="entry name" value="PROTEIN LPLB"/>
    <property type="match status" value="1"/>
</dbReference>
<dbReference type="InterPro" id="IPR000515">
    <property type="entry name" value="MetI-like"/>
</dbReference>
<evidence type="ECO:0000259" key="6">
    <source>
        <dbReference type="PROSITE" id="PS50928"/>
    </source>
</evidence>
<dbReference type="GO" id="GO:0055085">
    <property type="term" value="P:transmembrane transport"/>
    <property type="evidence" value="ECO:0007669"/>
    <property type="project" value="InterPro"/>
</dbReference>
<feature type="transmembrane region" description="Helical" evidence="5">
    <location>
        <begin position="93"/>
        <end position="116"/>
    </location>
</feature>
<dbReference type="AlphaFoldDB" id="A0A1H2PLQ9"/>